<keyword evidence="4" id="KW-1185">Reference proteome</keyword>
<dbReference type="Proteomes" id="UP000472580">
    <property type="component" value="Unassembled WGS sequence"/>
</dbReference>
<dbReference type="Pfam" id="PF12358">
    <property type="entry name" value="DUF3644"/>
    <property type="match status" value="1"/>
</dbReference>
<evidence type="ECO:0000259" key="1">
    <source>
        <dbReference type="Pfam" id="PF12358"/>
    </source>
</evidence>
<dbReference type="InterPro" id="IPR049530">
    <property type="entry name" value="EC042_2821"/>
</dbReference>
<dbReference type="EMBL" id="WSRP01000010">
    <property type="protein sequence ID" value="MVX56430.1"/>
    <property type="molecule type" value="Genomic_DNA"/>
</dbReference>
<accession>A0A6L6YFK5</accession>
<organism evidence="3 4">
    <name type="scientific">Parasutterella muris</name>
    <dbReference type="NCBI Taxonomy" id="2565572"/>
    <lineage>
        <taxon>Bacteria</taxon>
        <taxon>Pseudomonadati</taxon>
        <taxon>Pseudomonadota</taxon>
        <taxon>Betaproteobacteria</taxon>
        <taxon>Burkholderiales</taxon>
        <taxon>Sutterellaceae</taxon>
        <taxon>Parasutterella</taxon>
    </lineage>
</organism>
<evidence type="ECO:0000259" key="2">
    <source>
        <dbReference type="Pfam" id="PF18740"/>
    </source>
</evidence>
<dbReference type="OrthoDB" id="1551227at2"/>
<evidence type="ECO:0000313" key="4">
    <source>
        <dbReference type="Proteomes" id="UP000472580"/>
    </source>
</evidence>
<feature type="domain" description="DUF3644" evidence="1">
    <location>
        <begin position="11"/>
        <end position="182"/>
    </location>
</feature>
<gene>
    <name evidence="3" type="ORF">E5987_04310</name>
</gene>
<sequence>MNPPKPMFSRLFEKSVEAFLLAVENYNKPTIRYRVEAFAIFICNAWELLLKGYLIKTQGLESIYYQPSKDVKRTFSLERCVKTILTNEKDPVRLNLEKIVELRNTSTHFITEEYEMLYVPLFQACIFNYSDKLSAFADISLGDRVSLGFLSLTTTMNTFSIDALRGKYSSDIFEHISRLNGELNTLAGANGPKFAIPVEHRFYLTKKREEATECVTVVPKSDNPVAIIKTQSDPNSTHSYSLKKIIDFIKNRLREKNINLLLNGAVVNFNKYHCCLLIDYFAIKKQPDLCYIDKHDQKDRYYYSQKAVDFILGELCKDPGNILTELKAKTAPGAKENSKQTSGS</sequence>
<dbReference type="AlphaFoldDB" id="A0A6L6YFK5"/>
<evidence type="ECO:0000313" key="3">
    <source>
        <dbReference type="EMBL" id="MVX56430.1"/>
    </source>
</evidence>
<protein>
    <submittedName>
        <fullName evidence="3">DUF3644 domain-containing protein</fullName>
    </submittedName>
</protein>
<proteinExistence type="predicted"/>
<feature type="domain" description="EC042-2821-like Restriction Endonuclease-like" evidence="2">
    <location>
        <begin position="233"/>
        <end position="327"/>
    </location>
</feature>
<comment type="caution">
    <text evidence="3">The sequence shown here is derived from an EMBL/GenBank/DDBJ whole genome shotgun (WGS) entry which is preliminary data.</text>
</comment>
<dbReference type="InterPro" id="IPR022104">
    <property type="entry name" value="DUF3644"/>
</dbReference>
<dbReference type="Pfam" id="PF18740">
    <property type="entry name" value="EC042_2821"/>
    <property type="match status" value="1"/>
</dbReference>
<dbReference type="RefSeq" id="WP_160334864.1">
    <property type="nucleotide sequence ID" value="NZ_WSRP01000010.1"/>
</dbReference>
<name>A0A6L6YFK5_9BURK</name>
<reference evidence="3 4" key="1">
    <citation type="submission" date="2019-12" db="EMBL/GenBank/DDBJ databases">
        <title>Microbes associate with the intestines of laboratory mice.</title>
        <authorList>
            <person name="Navarre W."/>
            <person name="Wong E."/>
        </authorList>
    </citation>
    <scope>NUCLEOTIDE SEQUENCE [LARGE SCALE GENOMIC DNA]</scope>
    <source>
        <strain evidence="3 4">NM82_D38</strain>
    </source>
</reference>